<gene>
    <name evidence="2" type="ORF">JW886_04460</name>
</gene>
<name>A0AA45QSL5_9LACT</name>
<proteinExistence type="predicted"/>
<reference evidence="2 3" key="1">
    <citation type="submission" date="2021-02" db="EMBL/GenBank/DDBJ databases">
        <title>Complete genome sequence of Lactococcus lactis strain K_LL004.</title>
        <authorList>
            <person name="Kim H.B."/>
        </authorList>
    </citation>
    <scope>NUCLEOTIDE SEQUENCE [LARGE SCALE GENOMIC DNA]</scope>
    <source>
        <strain evidence="2 3">K_LL004</strain>
    </source>
</reference>
<dbReference type="InterPro" id="IPR035903">
    <property type="entry name" value="HesB-like_dom_sf"/>
</dbReference>
<protein>
    <submittedName>
        <fullName evidence="2">Iron-sulfur cluster biosynthesis family protein</fullName>
    </submittedName>
</protein>
<sequence>MEITFDETVTKRLLGLMGFQDKKDLLTKPSAVDFVLDFDHTLSSEQLESTCCGITRYRIVAVEKDQVPPIFDGQISSSLGPFYCKKWGMMYFDETMNVRLTTNHLIEIMGRGEQIAPHIEIVDYRKQAVLTR</sequence>
<dbReference type="SUPFAM" id="SSF89360">
    <property type="entry name" value="HesB-like domain"/>
    <property type="match status" value="1"/>
</dbReference>
<evidence type="ECO:0000313" key="3">
    <source>
        <dbReference type="Proteomes" id="UP000663608"/>
    </source>
</evidence>
<keyword evidence="3" id="KW-1185">Reference proteome</keyword>
<dbReference type="Proteomes" id="UP000663608">
    <property type="component" value="Chromosome"/>
</dbReference>
<dbReference type="KEGG" id="lti:JW886_04460"/>
<dbReference type="Gene3D" id="2.60.300.12">
    <property type="entry name" value="HesB-like domain"/>
    <property type="match status" value="1"/>
</dbReference>
<dbReference type="EMBL" id="CP070872">
    <property type="protein sequence ID" value="QSE77501.1"/>
    <property type="molecule type" value="Genomic_DNA"/>
</dbReference>
<dbReference type="Pfam" id="PF01521">
    <property type="entry name" value="Fe-S_biosyn"/>
    <property type="match status" value="1"/>
</dbReference>
<evidence type="ECO:0000313" key="2">
    <source>
        <dbReference type="EMBL" id="QSE77501.1"/>
    </source>
</evidence>
<evidence type="ECO:0000259" key="1">
    <source>
        <dbReference type="Pfam" id="PF01521"/>
    </source>
</evidence>
<organism evidence="2 3">
    <name type="scientific">Lactococcus taiwanensis</name>
    <dbReference type="NCBI Taxonomy" id="1151742"/>
    <lineage>
        <taxon>Bacteria</taxon>
        <taxon>Bacillati</taxon>
        <taxon>Bacillota</taxon>
        <taxon>Bacilli</taxon>
        <taxon>Lactobacillales</taxon>
        <taxon>Streptococcaceae</taxon>
        <taxon>Lactococcus</taxon>
    </lineage>
</organism>
<dbReference type="AlphaFoldDB" id="A0AA45QSL5"/>
<dbReference type="InterPro" id="IPR000361">
    <property type="entry name" value="ATAP_core_dom"/>
</dbReference>
<feature type="domain" description="Core" evidence="1">
    <location>
        <begin position="1"/>
        <end position="104"/>
    </location>
</feature>
<dbReference type="RefSeq" id="WP_205872417.1">
    <property type="nucleotide sequence ID" value="NZ_CP070872.1"/>
</dbReference>
<accession>A0AA45QSL5</accession>